<feature type="region of interest" description="Disordered" evidence="1">
    <location>
        <begin position="123"/>
        <end position="161"/>
    </location>
</feature>
<dbReference type="EMBL" id="AP018227">
    <property type="protein sequence ID" value="BAY84645.1"/>
    <property type="molecule type" value="Genomic_DNA"/>
</dbReference>
<keyword evidence="2" id="KW-0732">Signal</keyword>
<evidence type="ECO:0000313" key="4">
    <source>
        <dbReference type="Proteomes" id="UP000218418"/>
    </source>
</evidence>
<sequence>MPSYRFANLTFLGVLLIASLTVSGCSNSSNASTDAKYAESLEMYKEAKSTTEKISVTQNRVFMAVDNSGSMQTARTDAPKISHVLPALDSLSRTGGNFGMSTICSQSNKPLLRVTLSAPPSLSKDISNRLDELSNDDTKAEEEAEEKPRKNPFKVKKKKKEFKEKMPKVLEEIRELEKQFEENYKKNRALVKGFQPKLKKILNQPRSCKFTDIKSSINRANLFLNEPNTSETNNIRKFAVFITDGQHEVEPKNSKQATKIQIKKEHVFLVNGSSDIGIFSSIPHKRFEAPSPAFKVLVDLMSKKEDMEKQQSERKNK</sequence>
<feature type="signal peptide" evidence="2">
    <location>
        <begin position="1"/>
        <end position="31"/>
    </location>
</feature>
<dbReference type="OrthoDB" id="583046at2"/>
<gene>
    <name evidence="3" type="ORF">NIES267_41410</name>
</gene>
<proteinExistence type="predicted"/>
<evidence type="ECO:0000313" key="3">
    <source>
        <dbReference type="EMBL" id="BAY84645.1"/>
    </source>
</evidence>
<evidence type="ECO:0000256" key="2">
    <source>
        <dbReference type="SAM" id="SignalP"/>
    </source>
</evidence>
<feature type="compositionally biased region" description="Basic and acidic residues" evidence="1">
    <location>
        <begin position="126"/>
        <end position="138"/>
    </location>
</feature>
<feature type="compositionally biased region" description="Basic residues" evidence="1">
    <location>
        <begin position="150"/>
        <end position="160"/>
    </location>
</feature>
<dbReference type="PROSITE" id="PS51257">
    <property type="entry name" value="PROKAR_LIPOPROTEIN"/>
    <property type="match status" value="1"/>
</dbReference>
<feature type="chain" id="PRO_5012193446" description="VWFA domain-containing protein" evidence="2">
    <location>
        <begin position="32"/>
        <end position="317"/>
    </location>
</feature>
<name>A0A1Z4LTS4_9CYAN</name>
<dbReference type="AlphaFoldDB" id="A0A1Z4LTS4"/>
<protein>
    <recommendedName>
        <fullName evidence="5">VWFA domain-containing protein</fullName>
    </recommendedName>
</protein>
<accession>A0A1Z4LTS4</accession>
<organism evidence="3 4">
    <name type="scientific">Calothrix parasitica NIES-267</name>
    <dbReference type="NCBI Taxonomy" id="1973488"/>
    <lineage>
        <taxon>Bacteria</taxon>
        <taxon>Bacillati</taxon>
        <taxon>Cyanobacteriota</taxon>
        <taxon>Cyanophyceae</taxon>
        <taxon>Nostocales</taxon>
        <taxon>Calotrichaceae</taxon>
        <taxon>Calothrix</taxon>
    </lineage>
</organism>
<evidence type="ECO:0008006" key="5">
    <source>
        <dbReference type="Google" id="ProtNLM"/>
    </source>
</evidence>
<keyword evidence="4" id="KW-1185">Reference proteome</keyword>
<reference evidence="3 4" key="1">
    <citation type="submission" date="2017-06" db="EMBL/GenBank/DDBJ databases">
        <title>Genome sequencing of cyanobaciteial culture collection at National Institute for Environmental Studies (NIES).</title>
        <authorList>
            <person name="Hirose Y."/>
            <person name="Shimura Y."/>
            <person name="Fujisawa T."/>
            <person name="Nakamura Y."/>
            <person name="Kawachi M."/>
        </authorList>
    </citation>
    <scope>NUCLEOTIDE SEQUENCE [LARGE SCALE GENOMIC DNA]</scope>
    <source>
        <strain evidence="3 4">NIES-267</strain>
    </source>
</reference>
<dbReference type="Proteomes" id="UP000218418">
    <property type="component" value="Chromosome"/>
</dbReference>
<evidence type="ECO:0000256" key="1">
    <source>
        <dbReference type="SAM" id="MobiDB-lite"/>
    </source>
</evidence>